<organism evidence="5 6">
    <name type="scientific">Tetrapyrgos nigripes</name>
    <dbReference type="NCBI Taxonomy" id="182062"/>
    <lineage>
        <taxon>Eukaryota</taxon>
        <taxon>Fungi</taxon>
        <taxon>Dikarya</taxon>
        <taxon>Basidiomycota</taxon>
        <taxon>Agaricomycotina</taxon>
        <taxon>Agaricomycetes</taxon>
        <taxon>Agaricomycetidae</taxon>
        <taxon>Agaricales</taxon>
        <taxon>Marasmiineae</taxon>
        <taxon>Marasmiaceae</taxon>
        <taxon>Tetrapyrgos</taxon>
    </lineage>
</organism>
<evidence type="ECO:0000256" key="3">
    <source>
        <dbReference type="SAM" id="MobiDB-lite"/>
    </source>
</evidence>
<dbReference type="Proteomes" id="UP000559256">
    <property type="component" value="Unassembled WGS sequence"/>
</dbReference>
<evidence type="ECO:0000313" key="6">
    <source>
        <dbReference type="Proteomes" id="UP000559256"/>
    </source>
</evidence>
<accession>A0A8H5GNQ3</accession>
<dbReference type="GO" id="GO:0000214">
    <property type="term" value="C:tRNA-intron endonuclease complex"/>
    <property type="evidence" value="ECO:0007669"/>
    <property type="project" value="TreeGrafter"/>
</dbReference>
<sequence>MDDLLEKPSSELVKKPFGDDVDADGDAESSGDEEDGGLDWTKLLPSAARPVIPKRGEKEFEPSAEGGSNLQQHILQKSRNAMLEALRATRSTTGKNMSYGIWHPSLSRVSVPITRGQMMQSIGHTVPRACTEGFITKTQKRLELLPEEAIYLIERGSLFCWKESTLDLSAVKSEVFEMVGGSPMTVQQAYSEMLGKENLTLERYQVYSYLKRLGYVVTRTDPPDEHYPRAAPYPSPTMSAVPPLPGSSSTSTTRSIFSRILDRIYSLFRPFNWWKPLRISRWLHKDKNYGHIFRSLRFIPSGFGVPLFSPLCASTEVNHSKGTSDPRLKDSPYKPFYNLYKPPTPYKKSAPPPPDYQVVVIDARKTPMPSLYELTSLYASAPLLPPPEPRKRNPPQLQGVSYKKTQVQAQAQAERKVPVAPRTKTESSGFFPSLAILRWITSWFRPWSTKEDQPKQPEPRRLNPFMVLRAGKKTAIVAAVDAGNVNFYRFAMGAFEEGPWF</sequence>
<evidence type="ECO:0000256" key="2">
    <source>
        <dbReference type="ARBA" id="ARBA00022694"/>
    </source>
</evidence>
<proteinExistence type="inferred from homology"/>
<evidence type="ECO:0000313" key="5">
    <source>
        <dbReference type="EMBL" id="KAF5368371.1"/>
    </source>
</evidence>
<evidence type="ECO:0000259" key="4">
    <source>
        <dbReference type="Pfam" id="PF12928"/>
    </source>
</evidence>
<dbReference type="PANTHER" id="PTHR21027">
    <property type="entry name" value="TRNA-SPLICING ENDONUCLEASE SUBUNIT SEN54"/>
    <property type="match status" value="1"/>
</dbReference>
<dbReference type="EMBL" id="JAACJM010000015">
    <property type="protein sequence ID" value="KAF5368371.1"/>
    <property type="molecule type" value="Genomic_DNA"/>
</dbReference>
<keyword evidence="6" id="KW-1185">Reference proteome</keyword>
<comment type="caution">
    <text evidence="5">The sequence shown here is derived from an EMBL/GenBank/DDBJ whole genome shotgun (WGS) entry which is preliminary data.</text>
</comment>
<feature type="region of interest" description="Disordered" evidence="3">
    <location>
        <begin position="1"/>
        <end position="71"/>
    </location>
</feature>
<reference evidence="5 6" key="1">
    <citation type="journal article" date="2020" name="ISME J.">
        <title>Uncovering the hidden diversity of litter-decomposition mechanisms in mushroom-forming fungi.</title>
        <authorList>
            <person name="Floudas D."/>
            <person name="Bentzer J."/>
            <person name="Ahren D."/>
            <person name="Johansson T."/>
            <person name="Persson P."/>
            <person name="Tunlid A."/>
        </authorList>
    </citation>
    <scope>NUCLEOTIDE SEQUENCE [LARGE SCALE GENOMIC DNA]</scope>
    <source>
        <strain evidence="5 6">CBS 291.85</strain>
    </source>
</reference>
<dbReference type="OrthoDB" id="408683at2759"/>
<dbReference type="AlphaFoldDB" id="A0A8H5GNQ3"/>
<dbReference type="InterPro" id="IPR024337">
    <property type="entry name" value="tRNA_splic_suSen54"/>
</dbReference>
<keyword evidence="2" id="KW-0819">tRNA processing</keyword>
<dbReference type="PANTHER" id="PTHR21027:SF1">
    <property type="entry name" value="TRNA-SPLICING ENDONUCLEASE SUBUNIT SEN54"/>
    <property type="match status" value="1"/>
</dbReference>
<name>A0A8H5GNQ3_9AGAR</name>
<dbReference type="Pfam" id="PF12928">
    <property type="entry name" value="tRNA_int_end_N2"/>
    <property type="match status" value="1"/>
</dbReference>
<comment type="similarity">
    <text evidence="1">Belongs to the SEN54 family.</text>
</comment>
<gene>
    <name evidence="5" type="ORF">D9758_002466</name>
</gene>
<evidence type="ECO:0000256" key="1">
    <source>
        <dbReference type="ARBA" id="ARBA00005736"/>
    </source>
</evidence>
<feature type="domain" description="tRNA-splicing endonuclease subunit Sen54 N-terminal" evidence="4">
    <location>
        <begin position="84"/>
        <end position="161"/>
    </location>
</feature>
<dbReference type="InterPro" id="IPR024336">
    <property type="entry name" value="tRNA_splic_suSen54_N"/>
</dbReference>
<dbReference type="GO" id="GO:0000379">
    <property type="term" value="P:tRNA-type intron splice site recognition and cleavage"/>
    <property type="evidence" value="ECO:0007669"/>
    <property type="project" value="TreeGrafter"/>
</dbReference>
<feature type="compositionally biased region" description="Acidic residues" evidence="3">
    <location>
        <begin position="19"/>
        <end position="37"/>
    </location>
</feature>
<protein>
    <recommendedName>
        <fullName evidence="4">tRNA-splicing endonuclease subunit Sen54 N-terminal domain-containing protein</fullName>
    </recommendedName>
</protein>
<feature type="compositionally biased region" description="Basic and acidic residues" evidence="3">
    <location>
        <begin position="1"/>
        <end position="18"/>
    </location>
</feature>